<dbReference type="AlphaFoldDB" id="A0A085AB56"/>
<evidence type="ECO:0000256" key="3">
    <source>
        <dbReference type="ARBA" id="ARBA00023163"/>
    </source>
</evidence>
<keyword evidence="3" id="KW-0804">Transcription</keyword>
<dbReference type="PANTHER" id="PTHR30126:SF22">
    <property type="entry name" value="HTH-TYPE TRANSCRIPTIONAL REGULATOR YHAJ-RELATED"/>
    <property type="match status" value="1"/>
</dbReference>
<proteinExistence type="inferred from homology"/>
<dbReference type="RefSeq" id="WP_038155916.1">
    <property type="nucleotide sequence ID" value="NZ_JMTB01000062.1"/>
</dbReference>
<organism evidence="5 6">
    <name type="scientific">Trabulsiella guamensis ATCC 49490</name>
    <dbReference type="NCBI Taxonomy" id="1005994"/>
    <lineage>
        <taxon>Bacteria</taxon>
        <taxon>Pseudomonadati</taxon>
        <taxon>Pseudomonadota</taxon>
        <taxon>Gammaproteobacteria</taxon>
        <taxon>Enterobacterales</taxon>
        <taxon>Enterobacteriaceae</taxon>
        <taxon>Trabulsiella</taxon>
    </lineage>
</organism>
<keyword evidence="6" id="KW-1185">Reference proteome</keyword>
<evidence type="ECO:0000313" key="6">
    <source>
        <dbReference type="Proteomes" id="UP000028630"/>
    </source>
</evidence>
<dbReference type="OrthoDB" id="6630739at2"/>
<evidence type="ECO:0000256" key="1">
    <source>
        <dbReference type="ARBA" id="ARBA00009437"/>
    </source>
</evidence>
<evidence type="ECO:0000256" key="2">
    <source>
        <dbReference type="ARBA" id="ARBA00023015"/>
    </source>
</evidence>
<evidence type="ECO:0000313" key="5">
    <source>
        <dbReference type="EMBL" id="KFC07451.1"/>
    </source>
</evidence>
<sequence length="283" mass="33053">MGYLLSKKMRYFMVTMELRNFAKAAEALCITRSPLSKVICELEDYLGGILFKRKYNELEPTELAWEYYNKFRSVYTQLMDLESEIQNKETSKELAILFDVTFPELVFKHIVMVIESSGLKARCERGVVDPAAINNLRYNTNCIIFSLRDISLSYAVQRDEWFSGNLVLLAPKERDPESAMKLFVWKDTNVHYSKEIFKNLLADKFNHIEFIEHNWEFLSMLYNIHSGKGCCIMTEKFATLFKVDGVDVIPLKNVNLKIRAYHCLKPEYANEKEKIKGILNTFI</sequence>
<dbReference type="InterPro" id="IPR036390">
    <property type="entry name" value="WH_DNA-bd_sf"/>
</dbReference>
<dbReference type="Gene3D" id="1.10.10.10">
    <property type="entry name" value="Winged helix-like DNA-binding domain superfamily/Winged helix DNA-binding domain"/>
    <property type="match status" value="1"/>
</dbReference>
<protein>
    <submittedName>
        <fullName evidence="5">Transcriptional activator</fullName>
    </submittedName>
</protein>
<accession>A0A085AB56</accession>
<feature type="domain" description="HTH lysR-type" evidence="4">
    <location>
        <begin position="4"/>
        <end position="61"/>
    </location>
</feature>
<dbReference type="InterPro" id="IPR036388">
    <property type="entry name" value="WH-like_DNA-bd_sf"/>
</dbReference>
<dbReference type="Proteomes" id="UP000028630">
    <property type="component" value="Unassembled WGS sequence"/>
</dbReference>
<name>A0A085AB56_9ENTR</name>
<comment type="similarity">
    <text evidence="1">Belongs to the LysR transcriptional regulatory family.</text>
</comment>
<dbReference type="GO" id="GO:0003700">
    <property type="term" value="F:DNA-binding transcription factor activity"/>
    <property type="evidence" value="ECO:0007669"/>
    <property type="project" value="InterPro"/>
</dbReference>
<comment type="caution">
    <text evidence="5">The sequence shown here is derived from an EMBL/GenBank/DDBJ whole genome shotgun (WGS) entry which is preliminary data.</text>
</comment>
<reference evidence="6" key="1">
    <citation type="submission" date="2014-05" db="EMBL/GenBank/DDBJ databases">
        <title>ATOL: Assembling a taxonomically balanced genome-scale reconstruction of the evolutionary history of the Enterobacteriaceae.</title>
        <authorList>
            <person name="Plunkett G. III"/>
            <person name="Neeno-Eckwall E.C."/>
            <person name="Glasner J.D."/>
            <person name="Perna N.T."/>
        </authorList>
    </citation>
    <scope>NUCLEOTIDE SEQUENCE [LARGE SCALE GENOMIC DNA]</scope>
    <source>
        <strain evidence="6">ATCC 49490</strain>
    </source>
</reference>
<dbReference type="GO" id="GO:0000976">
    <property type="term" value="F:transcription cis-regulatory region binding"/>
    <property type="evidence" value="ECO:0007669"/>
    <property type="project" value="TreeGrafter"/>
</dbReference>
<dbReference type="SUPFAM" id="SSF46785">
    <property type="entry name" value="Winged helix' DNA-binding domain"/>
    <property type="match status" value="1"/>
</dbReference>
<dbReference type="Pfam" id="PF00126">
    <property type="entry name" value="HTH_1"/>
    <property type="match status" value="1"/>
</dbReference>
<dbReference type="InterPro" id="IPR000847">
    <property type="entry name" value="LysR_HTH_N"/>
</dbReference>
<dbReference type="PROSITE" id="PS50931">
    <property type="entry name" value="HTH_LYSR"/>
    <property type="match status" value="1"/>
</dbReference>
<dbReference type="EMBL" id="JMTB01000062">
    <property type="protein sequence ID" value="KFC07451.1"/>
    <property type="molecule type" value="Genomic_DNA"/>
</dbReference>
<gene>
    <name evidence="5" type="ORF">GTGU_01835</name>
</gene>
<keyword evidence="2" id="KW-0805">Transcription regulation</keyword>
<dbReference type="PANTHER" id="PTHR30126">
    <property type="entry name" value="HTH-TYPE TRANSCRIPTIONAL REGULATOR"/>
    <property type="match status" value="1"/>
</dbReference>
<dbReference type="eggNOG" id="COG0583">
    <property type="taxonomic scope" value="Bacteria"/>
</dbReference>
<evidence type="ECO:0000259" key="4">
    <source>
        <dbReference type="PROSITE" id="PS50931"/>
    </source>
</evidence>